<evidence type="ECO:0000256" key="2">
    <source>
        <dbReference type="ARBA" id="ARBA00022692"/>
    </source>
</evidence>
<evidence type="ECO:0000259" key="7">
    <source>
        <dbReference type="Pfam" id="PF13515"/>
    </source>
</evidence>
<feature type="region of interest" description="Disordered" evidence="5">
    <location>
        <begin position="783"/>
        <end position="837"/>
    </location>
</feature>
<keyword evidence="3 6" id="KW-1133">Transmembrane helix</keyword>
<evidence type="ECO:0000256" key="3">
    <source>
        <dbReference type="ARBA" id="ARBA00022989"/>
    </source>
</evidence>
<accession>A0A8J4C9G6</accession>
<feature type="compositionally biased region" description="Low complexity" evidence="5">
    <location>
        <begin position="494"/>
        <end position="504"/>
    </location>
</feature>
<evidence type="ECO:0000256" key="5">
    <source>
        <dbReference type="SAM" id="MobiDB-lite"/>
    </source>
</evidence>
<protein>
    <recommendedName>
        <fullName evidence="7">Integral membrane bound transporter domain-containing protein</fullName>
    </recommendedName>
</protein>
<dbReference type="Proteomes" id="UP000747110">
    <property type="component" value="Unassembled WGS sequence"/>
</dbReference>
<evidence type="ECO:0000256" key="6">
    <source>
        <dbReference type="SAM" id="Phobius"/>
    </source>
</evidence>
<dbReference type="EMBL" id="BNCP01000010">
    <property type="protein sequence ID" value="GIL77397.1"/>
    <property type="molecule type" value="Genomic_DNA"/>
</dbReference>
<keyword evidence="10" id="KW-1185">Reference proteome</keyword>
<feature type="region of interest" description="Disordered" evidence="5">
    <location>
        <begin position="882"/>
        <end position="910"/>
    </location>
</feature>
<reference evidence="8" key="1">
    <citation type="journal article" date="2021" name="Proc. Natl. Acad. Sci. U.S.A.">
        <title>Three genomes in the algal genus Volvox reveal the fate of a haploid sex-determining region after a transition to homothallism.</title>
        <authorList>
            <person name="Yamamoto K."/>
            <person name="Hamaji T."/>
            <person name="Kawai-Toyooka H."/>
            <person name="Matsuzaki R."/>
            <person name="Takahashi F."/>
            <person name="Nishimura Y."/>
            <person name="Kawachi M."/>
            <person name="Noguchi H."/>
            <person name="Minakuchi Y."/>
            <person name="Umen J.G."/>
            <person name="Toyoda A."/>
            <person name="Nozaki H."/>
        </authorList>
    </citation>
    <scope>NUCLEOTIDE SEQUENCE</scope>
    <source>
        <strain evidence="9">NIES-3785</strain>
        <strain evidence="8">NIES-3786</strain>
    </source>
</reference>
<gene>
    <name evidence="8" type="ORF">Vretifemale_6863</name>
    <name evidence="9" type="ORF">Vretimale_2785</name>
</gene>
<dbReference type="Proteomes" id="UP000722791">
    <property type="component" value="Unassembled WGS sequence"/>
</dbReference>
<feature type="region of interest" description="Disordered" evidence="5">
    <location>
        <begin position="570"/>
        <end position="598"/>
    </location>
</feature>
<feature type="transmembrane region" description="Helical" evidence="6">
    <location>
        <begin position="131"/>
        <end position="149"/>
    </location>
</feature>
<feature type="compositionally biased region" description="Low complexity" evidence="5">
    <location>
        <begin position="818"/>
        <end position="830"/>
    </location>
</feature>
<feature type="transmembrane region" description="Helical" evidence="6">
    <location>
        <begin position="103"/>
        <end position="124"/>
    </location>
</feature>
<dbReference type="OrthoDB" id="544634at2759"/>
<feature type="region of interest" description="Disordered" evidence="5">
    <location>
        <begin position="494"/>
        <end position="533"/>
    </location>
</feature>
<keyword evidence="2 6" id="KW-0812">Transmembrane</keyword>
<comment type="caution">
    <text evidence="8">The sequence shown here is derived from an EMBL/GenBank/DDBJ whole genome shotgun (WGS) entry which is preliminary data.</text>
</comment>
<dbReference type="EMBL" id="BNCQ01000004">
    <property type="protein sequence ID" value="GIL97299.1"/>
    <property type="molecule type" value="Genomic_DNA"/>
</dbReference>
<dbReference type="Pfam" id="PF13515">
    <property type="entry name" value="FUSC_2"/>
    <property type="match status" value="1"/>
</dbReference>
<evidence type="ECO:0000313" key="10">
    <source>
        <dbReference type="Proteomes" id="UP000747110"/>
    </source>
</evidence>
<proteinExistence type="predicted"/>
<comment type="subcellular location">
    <subcellularLocation>
        <location evidence="1">Membrane</location>
        <topology evidence="1">Multi-pass membrane protein</topology>
    </subcellularLocation>
</comment>
<dbReference type="AlphaFoldDB" id="A0A8J4C9G6"/>
<keyword evidence="4 6" id="KW-0472">Membrane</keyword>
<evidence type="ECO:0000256" key="1">
    <source>
        <dbReference type="ARBA" id="ARBA00004141"/>
    </source>
</evidence>
<dbReference type="PANTHER" id="PTHR31086">
    <property type="entry name" value="ALUMINUM-ACTIVATED MALATE TRANSPORTER 10"/>
    <property type="match status" value="1"/>
</dbReference>
<evidence type="ECO:0000256" key="4">
    <source>
        <dbReference type="ARBA" id="ARBA00023136"/>
    </source>
</evidence>
<feature type="transmembrane region" description="Helical" evidence="6">
    <location>
        <begin position="76"/>
        <end position="97"/>
    </location>
</feature>
<name>A0A8J4C9G6_9CHLO</name>
<feature type="region of interest" description="Disordered" evidence="5">
    <location>
        <begin position="685"/>
        <end position="725"/>
    </location>
</feature>
<feature type="compositionally biased region" description="Basic and acidic residues" evidence="5">
    <location>
        <begin position="522"/>
        <end position="533"/>
    </location>
</feature>
<evidence type="ECO:0000313" key="9">
    <source>
        <dbReference type="EMBL" id="GIL97299.1"/>
    </source>
</evidence>
<feature type="compositionally biased region" description="Polar residues" evidence="5">
    <location>
        <begin position="895"/>
        <end position="908"/>
    </location>
</feature>
<organism evidence="8 10">
    <name type="scientific">Volvox reticuliferus</name>
    <dbReference type="NCBI Taxonomy" id="1737510"/>
    <lineage>
        <taxon>Eukaryota</taxon>
        <taxon>Viridiplantae</taxon>
        <taxon>Chlorophyta</taxon>
        <taxon>core chlorophytes</taxon>
        <taxon>Chlorophyceae</taxon>
        <taxon>CS clade</taxon>
        <taxon>Chlamydomonadales</taxon>
        <taxon>Volvocaceae</taxon>
        <taxon>Volvox</taxon>
    </lineage>
</organism>
<feature type="transmembrane region" description="Helical" evidence="6">
    <location>
        <begin position="178"/>
        <end position="203"/>
    </location>
</feature>
<evidence type="ECO:0000313" key="8">
    <source>
        <dbReference type="EMBL" id="GIL77397.1"/>
    </source>
</evidence>
<dbReference type="InterPro" id="IPR049453">
    <property type="entry name" value="Memb_transporter_dom"/>
</dbReference>
<sequence>MAPFVSHVQSGLHRVTMGLRQHAASIQRIKVDFSKVPDWTRRATRLSISLIFFGILGHCAKFSPEHQVFASNFRQSCNWAAITCIVVTAPLIGKVAQVAFDRLLGTAVGGFIGCVCFTVGFHLFGALGGGIFISLMSGIAVWTTTYLAYKYSMEQLVRFVQLTYIIVAFGAKPDKGAFLLALLRVGGIFAGGLLSVVLAVVVLPRSASIDCLLEMKKALKALYDLNQEVWALSGMTGKGTARRTIRKTHRHGYSALQLRLDAAAVSATMKSDASDPVKGAAMPPDPHCTSSTCVGSSSSWPGGLGRGLHDNSVNDLNLLVQRDAQRDAHEAVIERLFTAVYTALGRVDEHLAQTRGEIYIWHFWGRYFFLPGVHWFPVTGRWRVPKEDLENMVMCVRRVARMLWTLLLDFEEGFGSEMEAVLQLYYPKQLLSELADYQARAILDLLRAFPGASTIEVDNLFTLGLVTDCLMQISDARARNTIFKMKRRRAAVAASSGVASPGSRTGRDTTSVSSRGPLQKAVDGEAVKTEGRRRSVELSITRLQPPINYVSAPAAGVELEKQPLLAATAQSSSATLTAPPATAGKDGSGRGGSGSGYRFQRLSNIGNDIITGGSGSLRSGLAAVPGEGLTAAPSGGSCASTAVAGGGDSGLMSGMFISRLMSGTPGELMTLHLPPRRYLQEQQYQRVQKQQGQLEKGSPTTVDDPAQGAAVVPPQSLPPLEPTAQRQRSIDILGGVNFDALLGDRVGEDTVSEGATSRAFVAADTMPSPMGTLTAAAPDAAGYPASSILPRPRSSTGEPTCRPVLPMPASLSPPPPQQQQQARSSAGRSSTPFGATANVPNWMEQLATWSLGISGSEVAATTLPGPKDPSTAAVATARGAASTVELPPDPVPPKTATTPISPTRTSQAAGAPDVTIATGMGSIGGSTSVRSSFDVGRGTHARDLEWDGVQRLNSALLSVPVEPVTFPPTEEGYVSQVRWYSFQFVMDEMVNELEEAFHACSALLQKLPYPIGN</sequence>
<feature type="domain" description="Integral membrane bound transporter" evidence="7">
    <location>
        <begin position="75"/>
        <end position="197"/>
    </location>
</feature>
<feature type="compositionally biased region" description="Low complexity" evidence="5">
    <location>
        <begin position="570"/>
        <end position="583"/>
    </location>
</feature>
<dbReference type="GO" id="GO:0016020">
    <property type="term" value="C:membrane"/>
    <property type="evidence" value="ECO:0007669"/>
    <property type="project" value="UniProtKB-SubCell"/>
</dbReference>